<name>A0ABV1JY19_9PSEU</name>
<dbReference type="Proteomes" id="UP001464923">
    <property type="component" value="Unassembled WGS sequence"/>
</dbReference>
<feature type="compositionally biased region" description="Polar residues" evidence="1">
    <location>
        <begin position="1"/>
        <end position="18"/>
    </location>
</feature>
<dbReference type="EMBL" id="JBEDNP010000011">
    <property type="protein sequence ID" value="MEQ3540860.1"/>
    <property type="molecule type" value="Genomic_DNA"/>
</dbReference>
<keyword evidence="3" id="KW-1185">Reference proteome</keyword>
<organism evidence="2 3">
    <name type="scientific">Pseudonocardia tropica</name>
    <dbReference type="NCBI Taxonomy" id="681289"/>
    <lineage>
        <taxon>Bacteria</taxon>
        <taxon>Bacillati</taxon>
        <taxon>Actinomycetota</taxon>
        <taxon>Actinomycetes</taxon>
        <taxon>Pseudonocardiales</taxon>
        <taxon>Pseudonocardiaceae</taxon>
        <taxon>Pseudonocardia</taxon>
    </lineage>
</organism>
<evidence type="ECO:0000313" key="2">
    <source>
        <dbReference type="EMBL" id="MEQ3540860.1"/>
    </source>
</evidence>
<dbReference type="RefSeq" id="WP_345654491.1">
    <property type="nucleotide sequence ID" value="NZ_BAABLY010000094.1"/>
</dbReference>
<evidence type="ECO:0000256" key="1">
    <source>
        <dbReference type="SAM" id="MobiDB-lite"/>
    </source>
</evidence>
<feature type="region of interest" description="Disordered" evidence="1">
    <location>
        <begin position="54"/>
        <end position="76"/>
    </location>
</feature>
<reference evidence="2 3" key="1">
    <citation type="submission" date="2024-03" db="EMBL/GenBank/DDBJ databases">
        <title>Draft genome sequence of Pseudonocardia tropica JCM 19149.</title>
        <authorList>
            <person name="Butdee W."/>
            <person name="Duangmal K."/>
        </authorList>
    </citation>
    <scope>NUCLEOTIDE SEQUENCE [LARGE SCALE GENOMIC DNA]</scope>
    <source>
        <strain evidence="2 3">JCM 19149</strain>
    </source>
</reference>
<gene>
    <name evidence="2" type="ORF">WHI96_18800</name>
</gene>
<feature type="compositionally biased region" description="Polar residues" evidence="1">
    <location>
        <begin position="26"/>
        <end position="35"/>
    </location>
</feature>
<feature type="compositionally biased region" description="Basic and acidic residues" evidence="1">
    <location>
        <begin position="65"/>
        <end position="76"/>
    </location>
</feature>
<proteinExistence type="predicted"/>
<evidence type="ECO:0000313" key="3">
    <source>
        <dbReference type="Proteomes" id="UP001464923"/>
    </source>
</evidence>
<feature type="region of interest" description="Disordered" evidence="1">
    <location>
        <begin position="1"/>
        <end position="35"/>
    </location>
</feature>
<protein>
    <submittedName>
        <fullName evidence="2">Uncharacterized protein</fullName>
    </submittedName>
</protein>
<accession>A0ABV1JY19</accession>
<comment type="caution">
    <text evidence="2">The sequence shown here is derived from an EMBL/GenBank/DDBJ whole genome shotgun (WGS) entry which is preliminary data.</text>
</comment>
<sequence length="76" mass="7925">MPVSSTRRSVVRLTLNSSAPPPGISANGSDSSSRYCSVHISSRSYGAAVVASNTAYSSAGRQARRAREPSGEIPTR</sequence>